<evidence type="ECO:0000256" key="1">
    <source>
        <dbReference type="ARBA" id="ARBA00010605"/>
    </source>
</evidence>
<proteinExistence type="inferred from homology"/>
<dbReference type="GO" id="GO:0019843">
    <property type="term" value="F:rRNA binding"/>
    <property type="evidence" value="ECO:0007669"/>
    <property type="project" value="UniProtKB-UniRule"/>
</dbReference>
<gene>
    <name evidence="7 9" type="primary">rplI</name>
    <name evidence="9" type="ORF">AMJAP_0721</name>
</gene>
<keyword evidence="2 7" id="KW-0699">rRNA-binding</keyword>
<evidence type="ECO:0000256" key="2">
    <source>
        <dbReference type="ARBA" id="ARBA00022730"/>
    </source>
</evidence>
<dbReference type="InterPro" id="IPR009027">
    <property type="entry name" value="Ribosomal_bL9/RNase_H1_N"/>
</dbReference>
<dbReference type="InterPro" id="IPR020070">
    <property type="entry name" value="Ribosomal_bL9_N"/>
</dbReference>
<reference evidence="9 10" key="1">
    <citation type="journal article" date="2008" name="Int. J. Syst. Evol. Microbiol.">
        <title>Amphritea japonica sp. nov. and Amphritea balenae sp. nov., isolated from the sediment adjacent to sperm whale carcasses off Kagoshima, Japan.</title>
        <authorList>
            <person name="Miyazaki M."/>
            <person name="Nogi Y."/>
            <person name="Fujiwara Y."/>
            <person name="Kawato M."/>
            <person name="Nagahama T."/>
            <person name="Kubokawa K."/>
            <person name="Horikoshi K."/>
        </authorList>
    </citation>
    <scope>NUCLEOTIDE SEQUENCE [LARGE SCALE GENOMIC DNA]</scope>
    <source>
        <strain evidence="9 10">ATCC BAA-1530</strain>
    </source>
</reference>
<name>A0A7R6SS55_9GAMM</name>
<evidence type="ECO:0000313" key="10">
    <source>
        <dbReference type="Proteomes" id="UP000595663"/>
    </source>
</evidence>
<dbReference type="GO" id="GO:1990904">
    <property type="term" value="C:ribonucleoprotein complex"/>
    <property type="evidence" value="ECO:0007669"/>
    <property type="project" value="UniProtKB-KW"/>
</dbReference>
<dbReference type="InterPro" id="IPR000244">
    <property type="entry name" value="Ribosomal_bL9"/>
</dbReference>
<evidence type="ECO:0000256" key="4">
    <source>
        <dbReference type="ARBA" id="ARBA00022980"/>
    </source>
</evidence>
<dbReference type="NCBIfam" id="TIGR00158">
    <property type="entry name" value="L9"/>
    <property type="match status" value="1"/>
</dbReference>
<dbReference type="InterPro" id="IPR020594">
    <property type="entry name" value="Ribosomal_bL9_bac/chp"/>
</dbReference>
<dbReference type="Gene3D" id="3.40.5.10">
    <property type="entry name" value="Ribosomal protein L9, N-terminal domain"/>
    <property type="match status" value="1"/>
</dbReference>
<dbReference type="RefSeq" id="WP_019622439.1">
    <property type="nucleotide sequence ID" value="NZ_AP014545.1"/>
</dbReference>
<dbReference type="Pfam" id="PF03948">
    <property type="entry name" value="Ribosomal_L9_C"/>
    <property type="match status" value="1"/>
</dbReference>
<comment type="function">
    <text evidence="7">Binds to the 23S rRNA.</text>
</comment>
<keyword evidence="4 7" id="KW-0689">Ribosomal protein</keyword>
<sequence length="148" mass="15519">MEVILLEKIGKLGGLGDKVSVKRGYGRNYLIPFGKAVPANAGNLETFEARRAELEAAASEKLSSAQARADQLNEIELSIVAKAGDEGKLFGSIGTADIADAITAAGIEISKSEVRLPEGALRHTGEFEVAIQLHPEVTAHVGIIVVGD</sequence>
<evidence type="ECO:0000256" key="3">
    <source>
        <dbReference type="ARBA" id="ARBA00022884"/>
    </source>
</evidence>
<evidence type="ECO:0000256" key="7">
    <source>
        <dbReference type="HAMAP-Rule" id="MF_00503"/>
    </source>
</evidence>
<dbReference type="GO" id="GO:0006412">
    <property type="term" value="P:translation"/>
    <property type="evidence" value="ECO:0007669"/>
    <property type="project" value="UniProtKB-UniRule"/>
</dbReference>
<evidence type="ECO:0000313" key="9">
    <source>
        <dbReference type="EMBL" id="BBB25320.1"/>
    </source>
</evidence>
<keyword evidence="5 7" id="KW-0687">Ribonucleoprotein</keyword>
<dbReference type="KEGG" id="ajp:AMJAP_0721"/>
<keyword evidence="10" id="KW-1185">Reference proteome</keyword>
<dbReference type="GO" id="GO:0003735">
    <property type="term" value="F:structural constituent of ribosome"/>
    <property type="evidence" value="ECO:0007669"/>
    <property type="project" value="InterPro"/>
</dbReference>
<dbReference type="EMBL" id="AP014545">
    <property type="protein sequence ID" value="BBB25320.1"/>
    <property type="molecule type" value="Genomic_DNA"/>
</dbReference>
<dbReference type="InterPro" id="IPR036791">
    <property type="entry name" value="Ribosomal_bL9_C_sf"/>
</dbReference>
<dbReference type="InterPro" id="IPR036935">
    <property type="entry name" value="Ribosomal_bL9_N_sf"/>
</dbReference>
<dbReference type="InterPro" id="IPR020069">
    <property type="entry name" value="Ribosomal_bL9_C"/>
</dbReference>
<accession>A0A7R6SS55</accession>
<evidence type="ECO:0000259" key="8">
    <source>
        <dbReference type="PROSITE" id="PS00651"/>
    </source>
</evidence>
<dbReference type="PROSITE" id="PS00651">
    <property type="entry name" value="RIBOSOMAL_L9"/>
    <property type="match status" value="1"/>
</dbReference>
<dbReference type="OrthoDB" id="9788336at2"/>
<dbReference type="GO" id="GO:0005840">
    <property type="term" value="C:ribosome"/>
    <property type="evidence" value="ECO:0007669"/>
    <property type="project" value="UniProtKB-KW"/>
</dbReference>
<dbReference type="PANTHER" id="PTHR21368">
    <property type="entry name" value="50S RIBOSOMAL PROTEIN L9"/>
    <property type="match status" value="1"/>
</dbReference>
<evidence type="ECO:0000256" key="6">
    <source>
        <dbReference type="ARBA" id="ARBA00035292"/>
    </source>
</evidence>
<keyword evidence="3 7" id="KW-0694">RNA-binding</keyword>
<dbReference type="Gene3D" id="3.10.430.100">
    <property type="entry name" value="Ribosomal protein L9, C-terminal domain"/>
    <property type="match status" value="1"/>
</dbReference>
<dbReference type="Pfam" id="PF01281">
    <property type="entry name" value="Ribosomal_L9_N"/>
    <property type="match status" value="1"/>
</dbReference>
<dbReference type="SUPFAM" id="SSF55653">
    <property type="entry name" value="Ribosomal protein L9 C-domain"/>
    <property type="match status" value="1"/>
</dbReference>
<protein>
    <recommendedName>
        <fullName evidence="6 7">Large ribosomal subunit protein bL9</fullName>
    </recommendedName>
</protein>
<dbReference type="AlphaFoldDB" id="A0A7R6SS55"/>
<dbReference type="Proteomes" id="UP000595663">
    <property type="component" value="Chromosome"/>
</dbReference>
<comment type="similarity">
    <text evidence="1 7">Belongs to the bacterial ribosomal protein bL9 family.</text>
</comment>
<dbReference type="SUPFAM" id="SSF55658">
    <property type="entry name" value="L9 N-domain-like"/>
    <property type="match status" value="1"/>
</dbReference>
<organism evidence="9 10">
    <name type="scientific">Amphritea japonica ATCC BAA-1530</name>
    <dbReference type="NCBI Taxonomy" id="1278309"/>
    <lineage>
        <taxon>Bacteria</taxon>
        <taxon>Pseudomonadati</taxon>
        <taxon>Pseudomonadota</taxon>
        <taxon>Gammaproteobacteria</taxon>
        <taxon>Oceanospirillales</taxon>
        <taxon>Oceanospirillaceae</taxon>
        <taxon>Amphritea</taxon>
    </lineage>
</organism>
<evidence type="ECO:0000256" key="5">
    <source>
        <dbReference type="ARBA" id="ARBA00023274"/>
    </source>
</evidence>
<feature type="domain" description="Ribosomal protein L9" evidence="8">
    <location>
        <begin position="13"/>
        <end position="40"/>
    </location>
</feature>
<dbReference type="HAMAP" id="MF_00503">
    <property type="entry name" value="Ribosomal_bL9"/>
    <property type="match status" value="1"/>
</dbReference>